<dbReference type="InterPro" id="IPR029058">
    <property type="entry name" value="AB_hydrolase_fold"/>
</dbReference>
<dbReference type="SMART" id="SM00939">
    <property type="entry name" value="PepX_C"/>
    <property type="match status" value="1"/>
</dbReference>
<dbReference type="Gene3D" id="2.60.120.260">
    <property type="entry name" value="Galactose-binding domain-like"/>
    <property type="match status" value="1"/>
</dbReference>
<keyword evidence="1" id="KW-0378">Hydrolase</keyword>
<reference evidence="3 4" key="1">
    <citation type="submission" date="2020-08" db="EMBL/GenBank/DDBJ databases">
        <title>Genomic Encyclopedia of Type Strains, Phase IV (KMG-IV): sequencing the most valuable type-strain genomes for metagenomic binning, comparative biology and taxonomic classification.</title>
        <authorList>
            <person name="Goeker M."/>
        </authorList>
    </citation>
    <scope>NUCLEOTIDE SEQUENCE [LARGE SCALE GENOMIC DNA]</scope>
    <source>
        <strain evidence="3 4">DSM 26723</strain>
    </source>
</reference>
<dbReference type="Gene3D" id="1.10.3020.10">
    <property type="entry name" value="alpha-amino acid ester hydrolase ( Helical cap domain)"/>
    <property type="match status" value="1"/>
</dbReference>
<dbReference type="InterPro" id="IPR008979">
    <property type="entry name" value="Galactose-bd-like_sf"/>
</dbReference>
<protein>
    <recommendedName>
        <fullName evidence="2">Xaa-Pro dipeptidyl-peptidase C-terminal domain-containing protein</fullName>
    </recommendedName>
</protein>
<dbReference type="GO" id="GO:0008239">
    <property type="term" value="F:dipeptidyl-peptidase activity"/>
    <property type="evidence" value="ECO:0007669"/>
    <property type="project" value="InterPro"/>
</dbReference>
<dbReference type="SUPFAM" id="SSF53474">
    <property type="entry name" value="alpha/beta-Hydrolases"/>
    <property type="match status" value="1"/>
</dbReference>
<sequence>MSAGTLERLTCCLFALSLSAAGYAESGEKVSRPGEYRGYGAARYDGHLMTSQYVAVRDGTRLAIDIFLPTSQGKVAAEKLPVLWMHTPYNRRNYRDGLTAAAYPGKALELLPYGYAVAVADFRGLYASFGHNAGFNRGEWQDAARMDAYDITEWLAAQPWSSGKVGMWGCSATGGSQMQALTTAPPSLKAVFPMSCEWDVYPFAAAGGLAPPQGVPTQIMRGGSRVERDKQAVPVDSDPGRKELAQAIAQHEGNLETAGFTPYRDSTAERFANQWWLKSSPHTYREVINRSGIAMYLAANWDEGATKYGAPFTFNNVTNPRKLILGPSTHCNWTEVKQLTGFDILIEERRFFDFWLKGIDNGVMRENAVTYYTYNEEPAKAWKTAAQWPLPGERRTTFYLNADSLSPKAGAGASETRGVDYDVSDTNFWTKGLQFQTGPLTSDTEVTGHPTLTLWVSSTSKDADVIARIDDVAPDGTSKYYNVEGRLRASLRKTADAPYNNLGLPWHPFTQESAAPLAPGTPVQLDLDLYPISYLFKAGHRIRLTLNFADARATPRETPEPKITVHSGADKRSALTLPIIPR</sequence>
<accession>A0A841HMG3</accession>
<dbReference type="Gene3D" id="3.40.50.1820">
    <property type="entry name" value="alpha/beta hydrolase"/>
    <property type="match status" value="1"/>
</dbReference>
<organism evidence="3 4">
    <name type="scientific">Povalibacter uvarum</name>
    <dbReference type="NCBI Taxonomy" id="732238"/>
    <lineage>
        <taxon>Bacteria</taxon>
        <taxon>Pseudomonadati</taxon>
        <taxon>Pseudomonadota</taxon>
        <taxon>Gammaproteobacteria</taxon>
        <taxon>Steroidobacterales</taxon>
        <taxon>Steroidobacteraceae</taxon>
        <taxon>Povalibacter</taxon>
    </lineage>
</organism>
<evidence type="ECO:0000256" key="1">
    <source>
        <dbReference type="ARBA" id="ARBA00022801"/>
    </source>
</evidence>
<dbReference type="InterPro" id="IPR013736">
    <property type="entry name" value="Xaa-Pro_dipept_C"/>
</dbReference>
<dbReference type="Proteomes" id="UP000588068">
    <property type="component" value="Unassembled WGS sequence"/>
</dbReference>
<dbReference type="NCBIfam" id="TIGR00976">
    <property type="entry name" value="CocE_NonD"/>
    <property type="match status" value="2"/>
</dbReference>
<evidence type="ECO:0000259" key="2">
    <source>
        <dbReference type="SMART" id="SM00939"/>
    </source>
</evidence>
<gene>
    <name evidence="3" type="ORF">HNQ60_002675</name>
</gene>
<dbReference type="Pfam" id="PF02129">
    <property type="entry name" value="Peptidase_S15"/>
    <property type="match status" value="1"/>
</dbReference>
<proteinExistence type="predicted"/>
<name>A0A841HMG3_9GAMM</name>
<dbReference type="EMBL" id="JACHHZ010000003">
    <property type="protein sequence ID" value="MBB6093794.1"/>
    <property type="molecule type" value="Genomic_DNA"/>
</dbReference>
<dbReference type="AlphaFoldDB" id="A0A841HMG3"/>
<dbReference type="SUPFAM" id="SSF49785">
    <property type="entry name" value="Galactose-binding domain-like"/>
    <property type="match status" value="1"/>
</dbReference>
<feature type="domain" description="Xaa-Pro dipeptidyl-peptidase C-terminal" evidence="2">
    <location>
        <begin position="349"/>
        <end position="576"/>
    </location>
</feature>
<dbReference type="InterPro" id="IPR005674">
    <property type="entry name" value="CocE/Ser_esterase"/>
</dbReference>
<dbReference type="InterPro" id="IPR000383">
    <property type="entry name" value="Xaa-Pro-like_dom"/>
</dbReference>
<comment type="caution">
    <text evidence="3">The sequence shown here is derived from an EMBL/GenBank/DDBJ whole genome shotgun (WGS) entry which is preliminary data.</text>
</comment>
<dbReference type="RefSeq" id="WP_184332510.1">
    <property type="nucleotide sequence ID" value="NZ_JACHHZ010000003.1"/>
</dbReference>
<evidence type="ECO:0000313" key="4">
    <source>
        <dbReference type="Proteomes" id="UP000588068"/>
    </source>
</evidence>
<dbReference type="Pfam" id="PF08530">
    <property type="entry name" value="PepX_C"/>
    <property type="match status" value="1"/>
</dbReference>
<keyword evidence="4" id="KW-1185">Reference proteome</keyword>
<evidence type="ECO:0000313" key="3">
    <source>
        <dbReference type="EMBL" id="MBB6093794.1"/>
    </source>
</evidence>